<gene>
    <name evidence="1" type="ORF">METZ01_LOCUS435430</name>
</gene>
<dbReference type="AlphaFoldDB" id="A0A382YH00"/>
<protein>
    <submittedName>
        <fullName evidence="1">Uncharacterized protein</fullName>
    </submittedName>
</protein>
<feature type="non-terminal residue" evidence="1">
    <location>
        <position position="49"/>
    </location>
</feature>
<evidence type="ECO:0000313" key="1">
    <source>
        <dbReference type="EMBL" id="SVD82576.1"/>
    </source>
</evidence>
<feature type="non-terminal residue" evidence="1">
    <location>
        <position position="1"/>
    </location>
</feature>
<organism evidence="1">
    <name type="scientific">marine metagenome</name>
    <dbReference type="NCBI Taxonomy" id="408172"/>
    <lineage>
        <taxon>unclassified sequences</taxon>
        <taxon>metagenomes</taxon>
        <taxon>ecological metagenomes</taxon>
    </lineage>
</organism>
<sequence>SVTPFLRDRLLWDVYAYGCKPWDCPQPCGRVHGGGAKMDRAASERYASL</sequence>
<dbReference type="EMBL" id="UINC01175777">
    <property type="protein sequence ID" value="SVD82576.1"/>
    <property type="molecule type" value="Genomic_DNA"/>
</dbReference>
<accession>A0A382YH00</accession>
<proteinExistence type="predicted"/>
<name>A0A382YH00_9ZZZZ</name>
<reference evidence="1" key="1">
    <citation type="submission" date="2018-05" db="EMBL/GenBank/DDBJ databases">
        <authorList>
            <person name="Lanie J.A."/>
            <person name="Ng W.-L."/>
            <person name="Kazmierczak K.M."/>
            <person name="Andrzejewski T.M."/>
            <person name="Davidsen T.M."/>
            <person name="Wayne K.J."/>
            <person name="Tettelin H."/>
            <person name="Glass J.I."/>
            <person name="Rusch D."/>
            <person name="Podicherti R."/>
            <person name="Tsui H.-C.T."/>
            <person name="Winkler M.E."/>
        </authorList>
    </citation>
    <scope>NUCLEOTIDE SEQUENCE</scope>
</reference>